<accession>A0A2T6ZGS7</accession>
<name>A0A2T6ZGS7_TUBBO</name>
<gene>
    <name evidence="1" type="ORF">B9Z19DRAFT_419184</name>
</gene>
<dbReference type="Gene3D" id="3.30.160.60">
    <property type="entry name" value="Classic Zinc Finger"/>
    <property type="match status" value="1"/>
</dbReference>
<evidence type="ECO:0008006" key="3">
    <source>
        <dbReference type="Google" id="ProtNLM"/>
    </source>
</evidence>
<evidence type="ECO:0000313" key="2">
    <source>
        <dbReference type="Proteomes" id="UP000244722"/>
    </source>
</evidence>
<evidence type="ECO:0000313" key="1">
    <source>
        <dbReference type="EMBL" id="PUU74679.1"/>
    </source>
</evidence>
<organism evidence="1 2">
    <name type="scientific">Tuber borchii</name>
    <name type="common">White truffle</name>
    <dbReference type="NCBI Taxonomy" id="42251"/>
    <lineage>
        <taxon>Eukaryota</taxon>
        <taxon>Fungi</taxon>
        <taxon>Dikarya</taxon>
        <taxon>Ascomycota</taxon>
        <taxon>Pezizomycotina</taxon>
        <taxon>Pezizomycetes</taxon>
        <taxon>Pezizales</taxon>
        <taxon>Tuberaceae</taxon>
        <taxon>Tuber</taxon>
    </lineage>
</organism>
<dbReference type="OrthoDB" id="2687452at2759"/>
<comment type="caution">
    <text evidence="1">The sequence shown here is derived from an EMBL/GenBank/DDBJ whole genome shotgun (WGS) entry which is preliminary data.</text>
</comment>
<reference evidence="1 2" key="1">
    <citation type="submission" date="2017-04" db="EMBL/GenBank/DDBJ databases">
        <title>Draft genome sequence of Tuber borchii Vittad., a whitish edible truffle.</title>
        <authorList>
            <consortium name="DOE Joint Genome Institute"/>
            <person name="Murat C."/>
            <person name="Kuo A."/>
            <person name="Barry K.W."/>
            <person name="Clum A."/>
            <person name="Dockter R.B."/>
            <person name="Fauchery L."/>
            <person name="Iotti M."/>
            <person name="Kohler A."/>
            <person name="Labutti K."/>
            <person name="Lindquist E.A."/>
            <person name="Lipzen A."/>
            <person name="Ohm R.A."/>
            <person name="Wang M."/>
            <person name="Grigoriev I.V."/>
            <person name="Zambonelli A."/>
            <person name="Martin F.M."/>
        </authorList>
    </citation>
    <scope>NUCLEOTIDE SEQUENCE [LARGE SCALE GENOMIC DNA]</scope>
    <source>
        <strain evidence="1 2">Tbo3840</strain>
    </source>
</reference>
<sequence length="177" mass="20225">MLHPLPPQLENLPLYLDDDGFYSVNGPRFHANHSQHPTAHLLDNQIFKPVSQSPNTSSNPHQPPINGLNKLEIPLCTSAPCIRILAPPPQSQPNPRKFAQGEYICNEPDCAWKYPFPTKQGLTRHHEVKHLQKRFDCPIPGCESVGSRGIKRMDNLRAHVWNQHRVELPHESRRNHT</sequence>
<proteinExistence type="predicted"/>
<keyword evidence="2" id="KW-1185">Reference proteome</keyword>
<dbReference type="Proteomes" id="UP000244722">
    <property type="component" value="Unassembled WGS sequence"/>
</dbReference>
<dbReference type="EMBL" id="NESQ01000280">
    <property type="protein sequence ID" value="PUU74679.1"/>
    <property type="molecule type" value="Genomic_DNA"/>
</dbReference>
<protein>
    <recommendedName>
        <fullName evidence="3">C2H2-type domain-containing protein</fullName>
    </recommendedName>
</protein>
<dbReference type="AlphaFoldDB" id="A0A2T6ZGS7"/>